<gene>
    <name evidence="1" type="ORF">L1987_28034</name>
</gene>
<keyword evidence="2" id="KW-1185">Reference proteome</keyword>
<protein>
    <submittedName>
        <fullName evidence="1">Uncharacterized protein</fullName>
    </submittedName>
</protein>
<name>A0ACB9IDT5_9ASTR</name>
<sequence length="287" mass="33028">MRGQKWEEFIGRRRRRKEQRRQETTNRRLLEDDPAVTNLLVSNLPEDCSLEKVWKEFRVFGNLEDVFLSKKKDKLGNRFAFIRFGYMRALKVLKIRSLLGEAKDIVVLCNLHSIVERFGFDSSCLKYIGGLKVILTFPHKTAMTVFLTSHKDSLMEWFKYLNPWEGKDIEFERIAWLWLSGVPIQLWDREVYDTIGNSFGTVVQSSNVSWKDKHLEHETVGVMEEWVPDFLTGNRKPSPNRNLDFGMVDSSPDRQSPAVATAADSGAEVLVAATVISGNEQTGWPTP</sequence>
<organism evidence="1 2">
    <name type="scientific">Smallanthus sonchifolius</name>
    <dbReference type="NCBI Taxonomy" id="185202"/>
    <lineage>
        <taxon>Eukaryota</taxon>
        <taxon>Viridiplantae</taxon>
        <taxon>Streptophyta</taxon>
        <taxon>Embryophyta</taxon>
        <taxon>Tracheophyta</taxon>
        <taxon>Spermatophyta</taxon>
        <taxon>Magnoliopsida</taxon>
        <taxon>eudicotyledons</taxon>
        <taxon>Gunneridae</taxon>
        <taxon>Pentapetalae</taxon>
        <taxon>asterids</taxon>
        <taxon>campanulids</taxon>
        <taxon>Asterales</taxon>
        <taxon>Asteraceae</taxon>
        <taxon>Asteroideae</taxon>
        <taxon>Heliantheae alliance</taxon>
        <taxon>Millerieae</taxon>
        <taxon>Smallanthus</taxon>
    </lineage>
</organism>
<reference evidence="1 2" key="2">
    <citation type="journal article" date="2022" name="Mol. Ecol. Resour.">
        <title>The genomes of chicory, endive, great burdock and yacon provide insights into Asteraceae paleo-polyploidization history and plant inulin production.</title>
        <authorList>
            <person name="Fan W."/>
            <person name="Wang S."/>
            <person name="Wang H."/>
            <person name="Wang A."/>
            <person name="Jiang F."/>
            <person name="Liu H."/>
            <person name="Zhao H."/>
            <person name="Xu D."/>
            <person name="Zhang Y."/>
        </authorList>
    </citation>
    <scope>NUCLEOTIDE SEQUENCE [LARGE SCALE GENOMIC DNA]</scope>
    <source>
        <strain evidence="2">cv. Yunnan</strain>
        <tissue evidence="1">Leaves</tissue>
    </source>
</reference>
<comment type="caution">
    <text evidence="1">The sequence shown here is derived from an EMBL/GenBank/DDBJ whole genome shotgun (WGS) entry which is preliminary data.</text>
</comment>
<accession>A0ACB9IDT5</accession>
<evidence type="ECO:0000313" key="1">
    <source>
        <dbReference type="EMBL" id="KAI3805550.1"/>
    </source>
</evidence>
<dbReference type="EMBL" id="CM042026">
    <property type="protein sequence ID" value="KAI3805550.1"/>
    <property type="molecule type" value="Genomic_DNA"/>
</dbReference>
<evidence type="ECO:0000313" key="2">
    <source>
        <dbReference type="Proteomes" id="UP001056120"/>
    </source>
</evidence>
<dbReference type="Proteomes" id="UP001056120">
    <property type="component" value="Linkage Group LG09"/>
</dbReference>
<proteinExistence type="predicted"/>
<reference evidence="2" key="1">
    <citation type="journal article" date="2022" name="Mol. Ecol. Resour.">
        <title>The genomes of chicory, endive, great burdock and yacon provide insights into Asteraceae palaeo-polyploidization history and plant inulin production.</title>
        <authorList>
            <person name="Fan W."/>
            <person name="Wang S."/>
            <person name="Wang H."/>
            <person name="Wang A."/>
            <person name="Jiang F."/>
            <person name="Liu H."/>
            <person name="Zhao H."/>
            <person name="Xu D."/>
            <person name="Zhang Y."/>
        </authorList>
    </citation>
    <scope>NUCLEOTIDE SEQUENCE [LARGE SCALE GENOMIC DNA]</scope>
    <source>
        <strain evidence="2">cv. Yunnan</strain>
    </source>
</reference>